<feature type="compositionally biased region" description="Low complexity" evidence="1">
    <location>
        <begin position="115"/>
        <end position="136"/>
    </location>
</feature>
<feature type="compositionally biased region" description="Basic residues" evidence="1">
    <location>
        <begin position="175"/>
        <end position="184"/>
    </location>
</feature>
<name>A0A197JHF3_9FUNG</name>
<accession>A0A197JHF3</accession>
<feature type="compositionally biased region" description="Basic residues" evidence="1">
    <location>
        <begin position="140"/>
        <end position="150"/>
    </location>
</feature>
<feature type="region of interest" description="Disordered" evidence="1">
    <location>
        <begin position="72"/>
        <end position="155"/>
    </location>
</feature>
<evidence type="ECO:0000256" key="1">
    <source>
        <dbReference type="SAM" id="MobiDB-lite"/>
    </source>
</evidence>
<dbReference type="EMBL" id="KV442105">
    <property type="protein sequence ID" value="OAQ23936.1"/>
    <property type="molecule type" value="Genomic_DNA"/>
</dbReference>
<keyword evidence="3" id="KW-1185">Reference proteome</keyword>
<organism evidence="2 3">
    <name type="scientific">Linnemannia elongata AG-77</name>
    <dbReference type="NCBI Taxonomy" id="1314771"/>
    <lineage>
        <taxon>Eukaryota</taxon>
        <taxon>Fungi</taxon>
        <taxon>Fungi incertae sedis</taxon>
        <taxon>Mucoromycota</taxon>
        <taxon>Mortierellomycotina</taxon>
        <taxon>Mortierellomycetes</taxon>
        <taxon>Mortierellales</taxon>
        <taxon>Mortierellaceae</taxon>
        <taxon>Linnemannia</taxon>
    </lineage>
</organism>
<reference evidence="2 3" key="1">
    <citation type="submission" date="2016-05" db="EMBL/GenBank/DDBJ databases">
        <title>Genome sequencing reveals origins of a unique bacterial endosymbiosis in the earliest lineages of terrestrial Fungi.</title>
        <authorList>
            <consortium name="DOE Joint Genome Institute"/>
            <person name="Uehling J."/>
            <person name="Gryganskyi A."/>
            <person name="Hameed K."/>
            <person name="Tschaplinski T."/>
            <person name="Misztal P."/>
            <person name="Wu S."/>
            <person name="Desiro A."/>
            <person name="Vande Pol N."/>
            <person name="Du Z.-Y."/>
            <person name="Zienkiewicz A."/>
            <person name="Zienkiewicz K."/>
            <person name="Morin E."/>
            <person name="Tisserant E."/>
            <person name="Splivallo R."/>
            <person name="Hainaut M."/>
            <person name="Henrissat B."/>
            <person name="Ohm R."/>
            <person name="Kuo A."/>
            <person name="Yan J."/>
            <person name="Lipzen A."/>
            <person name="Nolan M."/>
            <person name="Labutti K."/>
            <person name="Barry K."/>
            <person name="Goldstein A."/>
            <person name="Labbe J."/>
            <person name="Schadt C."/>
            <person name="Tuskan G."/>
            <person name="Grigoriev I."/>
            <person name="Martin F."/>
            <person name="Vilgalys R."/>
            <person name="Bonito G."/>
        </authorList>
    </citation>
    <scope>NUCLEOTIDE SEQUENCE [LARGE SCALE GENOMIC DNA]</scope>
    <source>
        <strain evidence="2 3">AG-77</strain>
    </source>
</reference>
<feature type="compositionally biased region" description="Basic and acidic residues" evidence="1">
    <location>
        <begin position="90"/>
        <end position="112"/>
    </location>
</feature>
<dbReference type="Proteomes" id="UP000078512">
    <property type="component" value="Unassembled WGS sequence"/>
</dbReference>
<proteinExistence type="predicted"/>
<evidence type="ECO:0000313" key="3">
    <source>
        <dbReference type="Proteomes" id="UP000078512"/>
    </source>
</evidence>
<feature type="region of interest" description="Disordered" evidence="1">
    <location>
        <begin position="172"/>
        <end position="199"/>
    </location>
</feature>
<dbReference type="OrthoDB" id="2438079at2759"/>
<gene>
    <name evidence="2" type="ORF">K457DRAFT_130145</name>
</gene>
<protein>
    <submittedName>
        <fullName evidence="2">Uncharacterized protein</fullName>
    </submittedName>
</protein>
<dbReference type="SUPFAM" id="SSF49599">
    <property type="entry name" value="TRAF domain-like"/>
    <property type="match status" value="1"/>
</dbReference>
<evidence type="ECO:0000313" key="2">
    <source>
        <dbReference type="EMBL" id="OAQ23936.1"/>
    </source>
</evidence>
<dbReference type="AlphaFoldDB" id="A0A197JHF3"/>
<feature type="compositionally biased region" description="Low complexity" evidence="1">
    <location>
        <begin position="190"/>
        <end position="199"/>
    </location>
</feature>
<sequence>MTEFAQEHPSLRSRGASNLKLNLLQQQHPLDMGFDDRDMDIDLDEMVGYDTSLPSVPSLSKNVTSTTAESVVPFVSAHPSPEVSDESDGERERERGLSLSSKDDPSIGDRRQAQAPSSSSSSSAMPVPVPVPVAASKNKSSGRRGSHLHHRAPDAEEELSFHLLLSPIPIPQQHQHSRSHHARRTPPQSPLNSFSNSLSNSHSFKRSSFSSMSMHTPPGSATAAFPVPCSDSALVDELIRDNVRQHMRSHATEKAYFWSLGKLSEFSFSDRFVRSPVFDIKDTAPAAGLVAPVATNSTNNSEASSIPADSVLQSKAEPAKSSWRLRLYPHGRGDRHRDSEYVGLYLQQENSGPVMNRRSSAIPGANAINAAAAAAAFSSSVPAPFASRSSVSSGSRRSVSGMSLPMTRRHVTLFIATEAGDCIAKQDLVEWFSGSEGGLGFPRFVLRKSVLDAVKKQTMSIDDDDENEEEREMNIVAGVIFHDL</sequence>